<dbReference type="InterPro" id="IPR038765">
    <property type="entry name" value="Papain-like_cys_pep_sf"/>
</dbReference>
<organism evidence="2 3">
    <name type="scientific">Methanobrevibacter cuticularis</name>
    <dbReference type="NCBI Taxonomy" id="47311"/>
    <lineage>
        <taxon>Archaea</taxon>
        <taxon>Methanobacteriati</taxon>
        <taxon>Methanobacteriota</taxon>
        <taxon>Methanomada group</taxon>
        <taxon>Methanobacteria</taxon>
        <taxon>Methanobacteriales</taxon>
        <taxon>Methanobacteriaceae</taxon>
        <taxon>Methanobrevibacter</taxon>
    </lineage>
</organism>
<evidence type="ECO:0000259" key="1">
    <source>
        <dbReference type="SMART" id="SM00460"/>
    </source>
</evidence>
<name>A0A166EPQ4_9EURY</name>
<dbReference type="RefSeq" id="WP_067258561.1">
    <property type="nucleotide sequence ID" value="NZ_LWMW01000085.1"/>
</dbReference>
<dbReference type="Pfam" id="PF01841">
    <property type="entry name" value="Transglut_core"/>
    <property type="match status" value="1"/>
</dbReference>
<protein>
    <submittedName>
        <fullName evidence="2">Transglutaminase-like superfamily protein</fullName>
    </submittedName>
</protein>
<dbReference type="SMART" id="SM00460">
    <property type="entry name" value="TGc"/>
    <property type="match status" value="1"/>
</dbReference>
<evidence type="ECO:0000313" key="2">
    <source>
        <dbReference type="EMBL" id="KZX16876.1"/>
    </source>
</evidence>
<accession>A0A166EPQ4</accession>
<sequence>MKKINLFLLFLIFAIFLSMNTVSAMDNNDNGSNNIVYSSFDVVSDSDVVSSFNVTSSSVVISSYSPSSNSIRNENSNNNQAKSYVNINIKPKNVSQYDIVNASISINNYIVKNKKLPNYVTINNYKFSMPEFIYLLSKTVEYKYKNVTSNIIIKYGLKNPPRSRGESISGNFSSKQCYKYALRIIEFITNYNVVPNNVETYLGKMQYQTAIFMFVKILSTQGSGNLPETIFVNVKKNSELNKKLPNYIRPGTNTKNVLNNKYKIGTAKYYLSATKNCQVNDKKIKKLAKFITKKYKSRLQKAIAIYDWVMDKVEYKFYYNTKYGAKKTLSTKKGNCVDKSHLLVALCRASKIPSRYVYGNCKFVSGSWIGHVWTQILIGKKWIVADPSHYSLNGFGIVNNWDPYSYDLYGRSSQIGF</sequence>
<feature type="domain" description="Transglutaminase-like" evidence="1">
    <location>
        <begin position="328"/>
        <end position="389"/>
    </location>
</feature>
<dbReference type="InterPro" id="IPR002931">
    <property type="entry name" value="Transglutaminase-like"/>
</dbReference>
<dbReference type="SUPFAM" id="SSF54001">
    <property type="entry name" value="Cysteine proteinases"/>
    <property type="match status" value="1"/>
</dbReference>
<reference evidence="2 3" key="1">
    <citation type="submission" date="2016-04" db="EMBL/GenBank/DDBJ databases">
        <title>Genome sequence of Methanobrevibacter cuticularis DSM 11139.</title>
        <authorList>
            <person name="Poehlein A."/>
            <person name="Seedorf H."/>
            <person name="Daniel R."/>
        </authorList>
    </citation>
    <scope>NUCLEOTIDE SEQUENCE [LARGE SCALE GENOMIC DNA]</scope>
    <source>
        <strain evidence="2 3">DSM 11139</strain>
    </source>
</reference>
<dbReference type="Proteomes" id="UP000077275">
    <property type="component" value="Unassembled WGS sequence"/>
</dbReference>
<dbReference type="PATRIC" id="fig|47311.3.peg.584"/>
<dbReference type="OrthoDB" id="18481at2157"/>
<gene>
    <name evidence="2" type="ORF">MBCUT_05060</name>
</gene>
<comment type="caution">
    <text evidence="2">The sequence shown here is derived from an EMBL/GenBank/DDBJ whole genome shotgun (WGS) entry which is preliminary data.</text>
</comment>
<dbReference type="PANTHER" id="PTHR33490:SF3">
    <property type="entry name" value="CONSERVED INTEGRAL MEMBRANE PROTEIN"/>
    <property type="match status" value="1"/>
</dbReference>
<evidence type="ECO:0000313" key="3">
    <source>
        <dbReference type="Proteomes" id="UP000077275"/>
    </source>
</evidence>
<dbReference type="AlphaFoldDB" id="A0A166EPQ4"/>
<proteinExistence type="predicted"/>
<dbReference type="PANTHER" id="PTHR33490">
    <property type="entry name" value="BLR5614 PROTEIN-RELATED"/>
    <property type="match status" value="1"/>
</dbReference>
<dbReference type="EMBL" id="LWMW01000085">
    <property type="protein sequence ID" value="KZX16876.1"/>
    <property type="molecule type" value="Genomic_DNA"/>
</dbReference>
<dbReference type="Gene3D" id="3.10.620.30">
    <property type="match status" value="1"/>
</dbReference>
<keyword evidence="3" id="KW-1185">Reference proteome</keyword>